<dbReference type="AlphaFoldDB" id="A0A4U8UH08"/>
<keyword evidence="8" id="KW-1185">Reference proteome</keyword>
<reference evidence="7 8" key="2">
    <citation type="journal article" date="2019" name="G3 (Bethesda)">
        <title>Hybrid Assembly of the Genome of the Entomopathogenic Nematode Steinernema carpocapsae Identifies the X-Chromosome.</title>
        <authorList>
            <person name="Serra L."/>
            <person name="Macchietto M."/>
            <person name="Macias-Munoz A."/>
            <person name="McGill C.J."/>
            <person name="Rodriguez I.M."/>
            <person name="Rodriguez B."/>
            <person name="Murad R."/>
            <person name="Mortazavi A."/>
        </authorList>
    </citation>
    <scope>NUCLEOTIDE SEQUENCE [LARGE SCALE GENOMIC DNA]</scope>
    <source>
        <strain evidence="7 8">ALL</strain>
    </source>
</reference>
<keyword evidence="4 5" id="KW-0472">Membrane</keyword>
<evidence type="ECO:0000256" key="4">
    <source>
        <dbReference type="ARBA" id="ARBA00023136"/>
    </source>
</evidence>
<dbReference type="GO" id="GO:0061355">
    <property type="term" value="P:Wnt protein secretion"/>
    <property type="evidence" value="ECO:0007669"/>
    <property type="project" value="TreeGrafter"/>
</dbReference>
<dbReference type="PANTHER" id="PTHR13449">
    <property type="entry name" value="INTEGRAL MEMBRANE PROTEIN GPR177"/>
    <property type="match status" value="1"/>
</dbReference>
<evidence type="ECO:0000256" key="2">
    <source>
        <dbReference type="ARBA" id="ARBA00022692"/>
    </source>
</evidence>
<evidence type="ECO:0000313" key="7">
    <source>
        <dbReference type="EMBL" id="TMS32232.1"/>
    </source>
</evidence>
<dbReference type="STRING" id="34508.A0A4U8UH08"/>
<reference evidence="7 8" key="1">
    <citation type="journal article" date="2015" name="Genome Biol.">
        <title>Comparative genomics of Steinernema reveals deeply conserved gene regulatory networks.</title>
        <authorList>
            <person name="Dillman A.R."/>
            <person name="Macchietto M."/>
            <person name="Porter C.F."/>
            <person name="Rogers A."/>
            <person name="Williams B."/>
            <person name="Antoshechkin I."/>
            <person name="Lee M.M."/>
            <person name="Goodwin Z."/>
            <person name="Lu X."/>
            <person name="Lewis E.E."/>
            <person name="Goodrich-Blair H."/>
            <person name="Stock S.P."/>
            <person name="Adams B.J."/>
            <person name="Sternberg P.W."/>
            <person name="Mortazavi A."/>
        </authorList>
    </citation>
    <scope>NUCLEOTIDE SEQUENCE [LARGE SCALE GENOMIC DNA]</scope>
    <source>
        <strain evidence="7 8">ALL</strain>
    </source>
</reference>
<feature type="domain" description="Wntless-like transmembrane" evidence="6">
    <location>
        <begin position="19"/>
        <end position="49"/>
    </location>
</feature>
<keyword evidence="3 5" id="KW-1133">Transmembrane helix</keyword>
<gene>
    <name evidence="7" type="ORF">L596_000101</name>
</gene>
<evidence type="ECO:0000256" key="3">
    <source>
        <dbReference type="ARBA" id="ARBA00022989"/>
    </source>
</evidence>
<evidence type="ECO:0000313" key="8">
    <source>
        <dbReference type="Proteomes" id="UP000298663"/>
    </source>
</evidence>
<dbReference type="GO" id="GO:0006886">
    <property type="term" value="P:intracellular protein transport"/>
    <property type="evidence" value="ECO:0007669"/>
    <property type="project" value="TreeGrafter"/>
</dbReference>
<protein>
    <recommendedName>
        <fullName evidence="6">Wntless-like transmembrane domain-containing protein</fullName>
    </recommendedName>
</protein>
<dbReference type="InterPro" id="IPR047843">
    <property type="entry name" value="WLS-like_TM"/>
</dbReference>
<comment type="subcellular location">
    <subcellularLocation>
        <location evidence="1">Endosome membrane</location>
        <topology evidence="1">Multi-pass membrane protein</topology>
    </subcellularLocation>
</comment>
<accession>A0A4U8UH08</accession>
<evidence type="ECO:0000259" key="6">
    <source>
        <dbReference type="Pfam" id="PF06664"/>
    </source>
</evidence>
<dbReference type="OrthoDB" id="5804250at2759"/>
<feature type="transmembrane region" description="Helical" evidence="5">
    <location>
        <begin position="26"/>
        <end position="46"/>
    </location>
</feature>
<dbReference type="PANTHER" id="PTHR13449:SF2">
    <property type="entry name" value="PROTEIN WNTLESS HOMOLOG"/>
    <property type="match status" value="1"/>
</dbReference>
<proteinExistence type="predicted"/>
<evidence type="ECO:0000256" key="5">
    <source>
        <dbReference type="SAM" id="Phobius"/>
    </source>
</evidence>
<dbReference type="InterPro" id="IPR009551">
    <property type="entry name" value="Wntless"/>
</dbReference>
<dbReference type="EMBL" id="AZBU02000001">
    <property type="protein sequence ID" value="TMS32232.1"/>
    <property type="molecule type" value="Genomic_DNA"/>
</dbReference>
<organism evidence="7 8">
    <name type="scientific">Steinernema carpocapsae</name>
    <name type="common">Entomopathogenic nematode</name>
    <dbReference type="NCBI Taxonomy" id="34508"/>
    <lineage>
        <taxon>Eukaryota</taxon>
        <taxon>Metazoa</taxon>
        <taxon>Ecdysozoa</taxon>
        <taxon>Nematoda</taxon>
        <taxon>Chromadorea</taxon>
        <taxon>Rhabditida</taxon>
        <taxon>Tylenchina</taxon>
        <taxon>Panagrolaimomorpha</taxon>
        <taxon>Strongyloidoidea</taxon>
        <taxon>Steinernematidae</taxon>
        <taxon>Steinernema</taxon>
    </lineage>
</organism>
<comment type="caution">
    <text evidence="7">The sequence shown here is derived from an EMBL/GenBank/DDBJ whole genome shotgun (WGS) entry which is preliminary data.</text>
</comment>
<dbReference type="GO" id="GO:0016055">
    <property type="term" value="P:Wnt signaling pathway"/>
    <property type="evidence" value="ECO:0007669"/>
    <property type="project" value="InterPro"/>
</dbReference>
<dbReference type="GO" id="GO:0017147">
    <property type="term" value="F:Wnt-protein binding"/>
    <property type="evidence" value="ECO:0007669"/>
    <property type="project" value="InterPro"/>
</dbReference>
<dbReference type="GO" id="GO:0010008">
    <property type="term" value="C:endosome membrane"/>
    <property type="evidence" value="ECO:0007669"/>
    <property type="project" value="UniProtKB-SubCell"/>
</dbReference>
<name>A0A4U8UH08_STECR</name>
<dbReference type="Proteomes" id="UP000298663">
    <property type="component" value="Unassembled WGS sequence"/>
</dbReference>
<dbReference type="Pfam" id="PF06664">
    <property type="entry name" value="WLS-like_TM"/>
    <property type="match status" value="1"/>
</dbReference>
<sequence length="74" mass="8444">MKQYGEGQMHGEDHDESVLTHSTSSFFTGTFGMWNIYVLLLLAMYAPSHKNYGHTRLDEDADLMMTDLMKPATE</sequence>
<keyword evidence="2 5" id="KW-0812">Transmembrane</keyword>
<evidence type="ECO:0000256" key="1">
    <source>
        <dbReference type="ARBA" id="ARBA00004337"/>
    </source>
</evidence>